<accession>A0A1U9LJC6</accession>
<keyword evidence="1" id="KW-0614">Plasmid</keyword>
<dbReference type="KEGG" id="aper:A0U91_16275"/>
<dbReference type="EMBL" id="CP014688">
    <property type="protein sequence ID" value="AQT06563.1"/>
    <property type="molecule type" value="Genomic_DNA"/>
</dbReference>
<organism evidence="1 2">
    <name type="scientific">Acetobacter persici</name>
    <dbReference type="NCBI Taxonomy" id="1076596"/>
    <lineage>
        <taxon>Bacteria</taxon>
        <taxon>Pseudomonadati</taxon>
        <taxon>Pseudomonadota</taxon>
        <taxon>Alphaproteobacteria</taxon>
        <taxon>Acetobacterales</taxon>
        <taxon>Acetobacteraceae</taxon>
        <taxon>Acetobacter</taxon>
    </lineage>
</organism>
<geneLocation type="plasmid" evidence="2">
    <name>pac1084_1</name>
</geneLocation>
<protein>
    <submittedName>
        <fullName evidence="1">Uncharacterized protein</fullName>
    </submittedName>
</protein>
<sequence>MADALSKLRDTVKRSLPARERGAARVLWGGMGKADDAASERTALIRLEDAIKRSFDASVDDGFLELLWGDLNYEFKGFYQTKAIAFSPPYPAPFSAEIARQVTASENIAGDHLEGFLSSVRRRLLDGIPDGDEDGQDDVEDSVEAWRSQAQASGSIMAEFIEKLSDIAPSRARLHVSIKILESYCVLARRFPKHSGKYSNFIKFSTRLINYYNHFCRYGHSLEIGIPTKEEGFDFSSNSRSLGLYDSLPVWFKLDDQISETISKNSHGNAETIREISFLPRLNGVSPENSQTSYENAATKIASEWEGFESGSAGWRLTRLFLLWVLTNPSNEPEPDLFASEAELENFFAARAAVFSGLLNPSACTEADTKSAREASLKRGVCSVSQSLKGGALVKFVSETARELLALLRTDRSRSASQGTEISRFLDNEKLSIYVNLMGDMIDPRCYESVCRHPFSEKNITKADLGRFILRSILVSTGSEVPSALYAYKIDYYISERSLRSKGTGTTKLPIARESKNGLGKRALAVTVPSDIGGVINIINNGNSVVYERNADYYKQLINECRAGSGSGLQPSIPIIYNSTDLDMPSAKAVSAHDYQESCILASLKKMLFTLASYVVMRRLVKSMGKINGGHDGLLQILKISPHGRLNAAETGSETVYAVFKALEINLRKLIRIKSQGYDAGAANYQGYRKTAVRASLDSAFRITLEGSTPLSFCNTGIVDYEIRPSDTNSAGDVLSFVTSVRTYLARTDNGRLNSFSLERSQSYTGTDRADDVEATHSNAVVKSALDYLVDKCGCETIILIGRQHGDRRIGRAADRHRQADPEKFLESLRATYPTVKIIPLVRKRAFVLRLKGLERGDSTAYEIIGATDHGTVTGTSVSNENCSSLLPLYSVATMEVVGQKNQTDETRPRSGLTTYSWLQGQSGDRYTDEIHRAREVLIDGGPAQKSLASILRSIHYVETEKSPRNKIFSPVLNPLTSKSAAEFGEIEITKDIKSAPRTHLGEVSICGPALFSRIDDVLEANEAKQTVSNEAKNAG</sequence>
<reference evidence="1 2" key="1">
    <citation type="submission" date="2016-03" db="EMBL/GenBank/DDBJ databases">
        <title>Acetic acid bacteria sequencing.</title>
        <authorList>
            <person name="Brandt J."/>
            <person name="Jakob F."/>
            <person name="Vogel R.F."/>
        </authorList>
    </citation>
    <scope>NUCLEOTIDE SEQUENCE [LARGE SCALE GENOMIC DNA]</scope>
    <source>
        <strain evidence="1 2">TMW2.1084</strain>
        <plasmid evidence="2">pac1084_1</plasmid>
    </source>
</reference>
<evidence type="ECO:0000313" key="2">
    <source>
        <dbReference type="Proteomes" id="UP000189055"/>
    </source>
</evidence>
<gene>
    <name evidence="1" type="ORF">A0U91_16275</name>
</gene>
<name>A0A1U9LJC6_9PROT</name>
<dbReference type="AlphaFoldDB" id="A0A1U9LJC6"/>
<proteinExistence type="predicted"/>
<evidence type="ECO:0000313" key="1">
    <source>
        <dbReference type="EMBL" id="AQT06563.1"/>
    </source>
</evidence>
<dbReference type="Proteomes" id="UP000189055">
    <property type="component" value="Plasmid pAC1084_1"/>
</dbReference>